<sequence>MRYIGRLLSGEHSDWVQMLRFFLCQQMLKRLHCREVRHWLVEEGLLLLPFSTPQSKTTRNIVQSWFKYRKFLTLDDNALVLPGSLTLKQLCKLLESFKSRRPFNDKILYHLLKRMGISVLANLADGTGKWIEIADAIVSQGTQLSQIQSETVEVSKHGCKCLDDAEEETDNLSTKWLDGTYTLSLERQ</sequence>
<dbReference type="Proteomes" id="UP001605036">
    <property type="component" value="Unassembled WGS sequence"/>
</dbReference>
<gene>
    <name evidence="1" type="ORF">R1flu_022427</name>
</gene>
<feature type="non-terminal residue" evidence="1">
    <location>
        <position position="188"/>
    </location>
</feature>
<dbReference type="EMBL" id="JBHFFA010000077">
    <property type="protein sequence ID" value="KAL2603077.1"/>
    <property type="molecule type" value="Genomic_DNA"/>
</dbReference>
<comment type="caution">
    <text evidence="1">The sequence shown here is derived from an EMBL/GenBank/DDBJ whole genome shotgun (WGS) entry which is preliminary data.</text>
</comment>
<proteinExistence type="predicted"/>
<evidence type="ECO:0000313" key="2">
    <source>
        <dbReference type="Proteomes" id="UP001605036"/>
    </source>
</evidence>
<keyword evidence="2" id="KW-1185">Reference proteome</keyword>
<protein>
    <submittedName>
        <fullName evidence="1">Uncharacterized protein</fullName>
    </submittedName>
</protein>
<evidence type="ECO:0000313" key="1">
    <source>
        <dbReference type="EMBL" id="KAL2603077.1"/>
    </source>
</evidence>
<name>A0ABD1XE09_9MARC</name>
<dbReference type="AlphaFoldDB" id="A0ABD1XE09"/>
<organism evidence="1 2">
    <name type="scientific">Riccia fluitans</name>
    <dbReference type="NCBI Taxonomy" id="41844"/>
    <lineage>
        <taxon>Eukaryota</taxon>
        <taxon>Viridiplantae</taxon>
        <taxon>Streptophyta</taxon>
        <taxon>Embryophyta</taxon>
        <taxon>Marchantiophyta</taxon>
        <taxon>Marchantiopsida</taxon>
        <taxon>Marchantiidae</taxon>
        <taxon>Marchantiales</taxon>
        <taxon>Ricciaceae</taxon>
        <taxon>Riccia</taxon>
    </lineage>
</organism>
<accession>A0ABD1XE09</accession>
<reference evidence="1 2" key="1">
    <citation type="submission" date="2024-09" db="EMBL/GenBank/DDBJ databases">
        <title>Chromosome-scale assembly of Riccia fluitans.</title>
        <authorList>
            <person name="Paukszto L."/>
            <person name="Sawicki J."/>
            <person name="Karawczyk K."/>
            <person name="Piernik-Szablinska J."/>
            <person name="Szczecinska M."/>
            <person name="Mazdziarz M."/>
        </authorList>
    </citation>
    <scope>NUCLEOTIDE SEQUENCE [LARGE SCALE GENOMIC DNA]</scope>
    <source>
        <strain evidence="1">Rf_01</strain>
        <tissue evidence="1">Aerial parts of the thallus</tissue>
    </source>
</reference>